<evidence type="ECO:0000313" key="2">
    <source>
        <dbReference type="Proteomes" id="UP000011668"/>
    </source>
</evidence>
<evidence type="ECO:0000313" key="1">
    <source>
        <dbReference type="EMBL" id="ELU39028.1"/>
    </source>
</evidence>
<dbReference type="AlphaFoldDB" id="L8WQI3"/>
<sequence length="152" mass="17037">MVLGLGEMLPRCGCYECRRERTACAAADRHGDPSVSRIRTVGLPGPDTVFGVSAISRGGKARNSFGLHSLFGPLFCGSARDGLVGRREAPTCMPAEGRMPSYSFRMERRSRGFDGYEQYDDSYTHKLKRWIVRWKCNIAIFRREPVTARGDQ</sequence>
<proteinExistence type="predicted"/>
<dbReference type="EMBL" id="AFRT01001963">
    <property type="protein sequence ID" value="ELU39028.1"/>
    <property type="molecule type" value="Genomic_DNA"/>
</dbReference>
<dbReference type="Proteomes" id="UP000011668">
    <property type="component" value="Unassembled WGS sequence"/>
</dbReference>
<organism evidence="1 2">
    <name type="scientific">Thanatephorus cucumeris (strain AG1-IA)</name>
    <name type="common">Rice sheath blight fungus</name>
    <name type="synonym">Rhizoctonia solani</name>
    <dbReference type="NCBI Taxonomy" id="983506"/>
    <lineage>
        <taxon>Eukaryota</taxon>
        <taxon>Fungi</taxon>
        <taxon>Dikarya</taxon>
        <taxon>Basidiomycota</taxon>
        <taxon>Agaricomycotina</taxon>
        <taxon>Agaricomycetes</taxon>
        <taxon>Cantharellales</taxon>
        <taxon>Ceratobasidiaceae</taxon>
        <taxon>Rhizoctonia</taxon>
        <taxon>Rhizoctonia solani AG-1</taxon>
    </lineage>
</organism>
<accession>L8WQI3</accession>
<reference evidence="1 2" key="1">
    <citation type="journal article" date="2013" name="Nat. Commun.">
        <title>The evolution and pathogenic mechanisms of the rice sheath blight pathogen.</title>
        <authorList>
            <person name="Zheng A."/>
            <person name="Lin R."/>
            <person name="Xu L."/>
            <person name="Qin P."/>
            <person name="Tang C."/>
            <person name="Ai P."/>
            <person name="Zhang D."/>
            <person name="Liu Y."/>
            <person name="Sun Z."/>
            <person name="Feng H."/>
            <person name="Wang Y."/>
            <person name="Chen Y."/>
            <person name="Liang X."/>
            <person name="Fu R."/>
            <person name="Li Q."/>
            <person name="Zhang J."/>
            <person name="Yu X."/>
            <person name="Xie Z."/>
            <person name="Ding L."/>
            <person name="Guan P."/>
            <person name="Tang J."/>
            <person name="Liang Y."/>
            <person name="Wang S."/>
            <person name="Deng Q."/>
            <person name="Li S."/>
            <person name="Zhu J."/>
            <person name="Wang L."/>
            <person name="Liu H."/>
            <person name="Li P."/>
        </authorList>
    </citation>
    <scope>NUCLEOTIDE SEQUENCE [LARGE SCALE GENOMIC DNA]</scope>
    <source>
        <strain evidence="2">AG-1 IA</strain>
    </source>
</reference>
<gene>
    <name evidence="1" type="ORF">AG1IA_06949</name>
</gene>
<comment type="caution">
    <text evidence="1">The sequence shown here is derived from an EMBL/GenBank/DDBJ whole genome shotgun (WGS) entry which is preliminary data.</text>
</comment>
<dbReference type="HOGENOM" id="CLU_1723569_0_0_1"/>
<protein>
    <submittedName>
        <fullName evidence="1">Uncharacterized protein</fullName>
    </submittedName>
</protein>
<keyword evidence="2" id="KW-1185">Reference proteome</keyword>
<name>L8WQI3_THACA</name>